<evidence type="ECO:0000259" key="6">
    <source>
        <dbReference type="Pfam" id="PF26049"/>
    </source>
</evidence>
<dbReference type="InterPro" id="IPR007848">
    <property type="entry name" value="Small_mtfrase_dom"/>
</dbReference>
<keyword evidence="8" id="KW-1185">Reference proteome</keyword>
<dbReference type="InterPro" id="IPR002052">
    <property type="entry name" value="DNA_methylase_N6_adenine_CS"/>
</dbReference>
<feature type="domain" description="Methyltransferase small" evidence="5">
    <location>
        <begin position="171"/>
        <end position="350"/>
    </location>
</feature>
<evidence type="ECO:0000313" key="8">
    <source>
        <dbReference type="Proteomes" id="UP001597453"/>
    </source>
</evidence>
<reference evidence="8" key="1">
    <citation type="journal article" date="2019" name="Int. J. Syst. Evol. Microbiol.">
        <title>The Global Catalogue of Microorganisms (GCM) 10K type strain sequencing project: providing services to taxonomists for standard genome sequencing and annotation.</title>
        <authorList>
            <consortium name="The Broad Institute Genomics Platform"/>
            <consortium name="The Broad Institute Genome Sequencing Center for Infectious Disease"/>
            <person name="Wu L."/>
            <person name="Ma J."/>
        </authorList>
    </citation>
    <scope>NUCLEOTIDE SEQUENCE [LARGE SCALE GENOMIC DNA]</scope>
    <source>
        <strain evidence="8">TISTR 1511</strain>
    </source>
</reference>
<name>A0ABW5RM97_9MICO</name>
<feature type="domain" description="RlmG N-terminal" evidence="6">
    <location>
        <begin position="76"/>
        <end position="150"/>
    </location>
</feature>
<accession>A0ABW5RM97</accession>
<evidence type="ECO:0000313" key="7">
    <source>
        <dbReference type="EMBL" id="MFD2675132.1"/>
    </source>
</evidence>
<gene>
    <name evidence="7" type="ORF">ACFSUQ_07485</name>
</gene>
<dbReference type="RefSeq" id="WP_159421412.1">
    <property type="nucleotide sequence ID" value="NZ_JBHUNF010000004.1"/>
</dbReference>
<protein>
    <submittedName>
        <fullName evidence="7">Class I SAM-dependent methyltransferase</fullName>
        <ecNumber evidence="7">2.1.1.172</ecNumber>
        <ecNumber evidence="7">2.1.1.174</ecNumber>
    </submittedName>
</protein>
<evidence type="ECO:0000256" key="1">
    <source>
        <dbReference type="ARBA" id="ARBA00022490"/>
    </source>
</evidence>
<dbReference type="EC" id="2.1.1.172" evidence="7"/>
<evidence type="ECO:0000256" key="2">
    <source>
        <dbReference type="ARBA" id="ARBA00022552"/>
    </source>
</evidence>
<evidence type="ECO:0000256" key="3">
    <source>
        <dbReference type="ARBA" id="ARBA00022603"/>
    </source>
</evidence>
<keyword evidence="1" id="KW-0963">Cytoplasm</keyword>
<evidence type="ECO:0000259" key="5">
    <source>
        <dbReference type="Pfam" id="PF05175"/>
    </source>
</evidence>
<dbReference type="InterPro" id="IPR046977">
    <property type="entry name" value="RsmC/RlmG"/>
</dbReference>
<dbReference type="Proteomes" id="UP001597453">
    <property type="component" value="Unassembled WGS sequence"/>
</dbReference>
<evidence type="ECO:0000256" key="4">
    <source>
        <dbReference type="ARBA" id="ARBA00022679"/>
    </source>
</evidence>
<dbReference type="PANTHER" id="PTHR47816">
    <property type="entry name" value="RIBOSOMAL RNA SMALL SUBUNIT METHYLTRANSFERASE C"/>
    <property type="match status" value="1"/>
</dbReference>
<keyword evidence="2" id="KW-0698">rRNA processing</keyword>
<dbReference type="Pfam" id="PF05175">
    <property type="entry name" value="MTS"/>
    <property type="match status" value="1"/>
</dbReference>
<comment type="caution">
    <text evidence="7">The sequence shown here is derived from an EMBL/GenBank/DDBJ whole genome shotgun (WGS) entry which is preliminary data.</text>
</comment>
<dbReference type="EMBL" id="JBHUNF010000004">
    <property type="protein sequence ID" value="MFD2675132.1"/>
    <property type="molecule type" value="Genomic_DNA"/>
</dbReference>
<dbReference type="SUPFAM" id="SSF53335">
    <property type="entry name" value="S-adenosyl-L-methionine-dependent methyltransferases"/>
    <property type="match status" value="1"/>
</dbReference>
<dbReference type="InterPro" id="IPR029063">
    <property type="entry name" value="SAM-dependent_MTases_sf"/>
</dbReference>
<dbReference type="Pfam" id="PF26049">
    <property type="entry name" value="RLMG_N"/>
    <property type="match status" value="1"/>
</dbReference>
<dbReference type="CDD" id="cd02440">
    <property type="entry name" value="AdoMet_MTases"/>
    <property type="match status" value="1"/>
</dbReference>
<dbReference type="GO" id="GO:0052914">
    <property type="term" value="F:16S rRNA (guanine(1207)-N(2))-methyltransferase activity"/>
    <property type="evidence" value="ECO:0007669"/>
    <property type="project" value="UniProtKB-EC"/>
</dbReference>
<sequence>MSDQSDHAHPEPVIDVILREIADTDAPISRAAVVDAADGHLTSAMATLASESPRTTCDTGFDTNMTGIVVDLPELVTPATSLVVGYLPKSLAELDEIAATVAAGAASDCILMLGGREKHLVRAMNDVLGRYFESVRASRGARKSRVLVASAPRQGSSVPYPVANTHPELGLTVCAHGGTFAANTLDIGTRALLETLGALPGGRLQHPDLPRAPECAVDLGCGSGILAAVLAQSYPDADVIATDRSWSACASATATANANGLTNLRVLRADAGRGIDRDSVDLVLCNPPFHEGRDVDNGMSNAMFAAAGRMLRPGGICITVFNSHLRHRKYLEHYIGETTQLARNDKFTVTLSRR</sequence>
<dbReference type="PROSITE" id="PS00092">
    <property type="entry name" value="N6_MTASE"/>
    <property type="match status" value="1"/>
</dbReference>
<proteinExistence type="predicted"/>
<dbReference type="Gene3D" id="3.40.50.150">
    <property type="entry name" value="Vaccinia Virus protein VP39"/>
    <property type="match status" value="2"/>
</dbReference>
<dbReference type="InterPro" id="IPR058679">
    <property type="entry name" value="RlmG_N"/>
</dbReference>
<organism evidence="7 8">
    <name type="scientific">Gulosibacter bifidus</name>
    <dbReference type="NCBI Taxonomy" id="272239"/>
    <lineage>
        <taxon>Bacteria</taxon>
        <taxon>Bacillati</taxon>
        <taxon>Actinomycetota</taxon>
        <taxon>Actinomycetes</taxon>
        <taxon>Micrococcales</taxon>
        <taxon>Microbacteriaceae</taxon>
        <taxon>Gulosibacter</taxon>
    </lineage>
</organism>
<keyword evidence="3 7" id="KW-0489">Methyltransferase</keyword>
<dbReference type="EC" id="2.1.1.174" evidence="7"/>
<dbReference type="PANTHER" id="PTHR47816:SF4">
    <property type="entry name" value="RIBOSOMAL RNA SMALL SUBUNIT METHYLTRANSFERASE C"/>
    <property type="match status" value="1"/>
</dbReference>
<dbReference type="GO" id="GO:0052916">
    <property type="term" value="F:23S rRNA (guanine(1835)-N(2))-methyltransferase activity"/>
    <property type="evidence" value="ECO:0007669"/>
    <property type="project" value="UniProtKB-EC"/>
</dbReference>
<keyword evidence="4 7" id="KW-0808">Transferase</keyword>